<organism evidence="1 2">
    <name type="scientific">Timema podura</name>
    <name type="common">Walking stick</name>
    <dbReference type="NCBI Taxonomy" id="61482"/>
    <lineage>
        <taxon>Eukaryota</taxon>
        <taxon>Metazoa</taxon>
        <taxon>Ecdysozoa</taxon>
        <taxon>Arthropoda</taxon>
        <taxon>Hexapoda</taxon>
        <taxon>Insecta</taxon>
        <taxon>Pterygota</taxon>
        <taxon>Neoptera</taxon>
        <taxon>Polyneoptera</taxon>
        <taxon>Phasmatodea</taxon>
        <taxon>Timematodea</taxon>
        <taxon>Timematoidea</taxon>
        <taxon>Timematidae</taxon>
        <taxon>Timema</taxon>
    </lineage>
</organism>
<dbReference type="EMBL" id="CAJPIN010141276">
    <property type="protein sequence ID" value="CAG2069453.1"/>
    <property type="molecule type" value="Genomic_DNA"/>
</dbReference>
<name>A0ABN7PUW2_TIMPD</name>
<evidence type="ECO:0000313" key="1">
    <source>
        <dbReference type="EMBL" id="CAG2069453.1"/>
    </source>
</evidence>
<dbReference type="Proteomes" id="UP001153148">
    <property type="component" value="Unassembled WGS sequence"/>
</dbReference>
<keyword evidence="2" id="KW-1185">Reference proteome</keyword>
<comment type="caution">
    <text evidence="1">The sequence shown here is derived from an EMBL/GenBank/DDBJ whole genome shotgun (WGS) entry which is preliminary data.</text>
</comment>
<evidence type="ECO:0000313" key="2">
    <source>
        <dbReference type="Proteomes" id="UP001153148"/>
    </source>
</evidence>
<feature type="non-terminal residue" evidence="1">
    <location>
        <position position="177"/>
    </location>
</feature>
<accession>A0ABN7PUW2</accession>
<proteinExistence type="predicted"/>
<gene>
    <name evidence="1" type="ORF">TPAB3V08_LOCUS16395</name>
</gene>
<reference evidence="1" key="1">
    <citation type="submission" date="2021-03" db="EMBL/GenBank/DDBJ databases">
        <authorList>
            <person name="Tran Van P."/>
        </authorList>
    </citation>
    <scope>NUCLEOTIDE SEQUENCE</scope>
</reference>
<protein>
    <submittedName>
        <fullName evidence="1">Uncharacterized protein</fullName>
    </submittedName>
</protein>
<sequence length="177" mass="19973">MQDLIPRNSLDTRKDDFVPRLMSYFHSAAELIRARTRGPVQHSLLLALSDVIGGYLHVYVLPLARRGYYCGVVRYKYTRELHDLYDQLLRFLKTDGSNWMKPITGVGSSFPVHPIGVQPLKPSESEQACKQIITYRASGMYVIMSQISTHDCSCPRSLLTTAHVPELSLPTTAHVPD</sequence>